<evidence type="ECO:0000313" key="3">
    <source>
        <dbReference type="EMBL" id="PWK84451.1"/>
    </source>
</evidence>
<protein>
    <submittedName>
        <fullName evidence="3">Transposase</fullName>
    </submittedName>
</protein>
<dbReference type="InterPro" id="IPR047951">
    <property type="entry name" value="Transpos_ISL3"/>
</dbReference>
<evidence type="ECO:0000256" key="1">
    <source>
        <dbReference type="SAM" id="MobiDB-lite"/>
    </source>
</evidence>
<dbReference type="InterPro" id="IPR017894">
    <property type="entry name" value="HTH_IS21_transposase_type"/>
</dbReference>
<organism evidence="3 4">
    <name type="scientific">Lentzea atacamensis</name>
    <dbReference type="NCBI Taxonomy" id="531938"/>
    <lineage>
        <taxon>Bacteria</taxon>
        <taxon>Bacillati</taxon>
        <taxon>Actinomycetota</taxon>
        <taxon>Actinomycetes</taxon>
        <taxon>Pseudonocardiales</taxon>
        <taxon>Pseudonocardiaceae</taxon>
        <taxon>Lentzea</taxon>
    </lineage>
</organism>
<dbReference type="Pfam" id="PF01610">
    <property type="entry name" value="DDE_Tnp_ISL3"/>
    <property type="match status" value="1"/>
</dbReference>
<gene>
    <name evidence="3" type="ORF">C8D88_10866</name>
</gene>
<feature type="domain" description="HTH IS21-type" evidence="2">
    <location>
        <begin position="5"/>
        <end position="70"/>
    </location>
</feature>
<dbReference type="PROSITE" id="PS50531">
    <property type="entry name" value="HTH_IS21"/>
    <property type="match status" value="1"/>
</dbReference>
<dbReference type="PANTHER" id="PTHR33498:SF1">
    <property type="entry name" value="TRANSPOSASE FOR INSERTION SEQUENCE ELEMENT IS1557"/>
    <property type="match status" value="1"/>
</dbReference>
<dbReference type="PANTHER" id="PTHR33498">
    <property type="entry name" value="TRANSPOSASE FOR INSERTION SEQUENCE ELEMENT IS1557"/>
    <property type="match status" value="1"/>
</dbReference>
<evidence type="ECO:0000313" key="4">
    <source>
        <dbReference type="Proteomes" id="UP000246005"/>
    </source>
</evidence>
<dbReference type="InterPro" id="IPR002560">
    <property type="entry name" value="Transposase_DDE"/>
</dbReference>
<evidence type="ECO:0000259" key="2">
    <source>
        <dbReference type="PROSITE" id="PS50531"/>
    </source>
</evidence>
<dbReference type="EMBL" id="QGHB01000008">
    <property type="protein sequence ID" value="PWK84451.1"/>
    <property type="molecule type" value="Genomic_DNA"/>
</dbReference>
<reference evidence="3 4" key="1">
    <citation type="submission" date="2018-05" db="EMBL/GenBank/DDBJ databases">
        <title>Genomic Encyclopedia of Type Strains, Phase IV (KMG-IV): sequencing the most valuable type-strain genomes for metagenomic binning, comparative biology and taxonomic classification.</title>
        <authorList>
            <person name="Goeker M."/>
        </authorList>
    </citation>
    <scope>NUCLEOTIDE SEQUENCE [LARGE SCALE GENOMIC DNA]</scope>
    <source>
        <strain evidence="3 4">DSM 45480</strain>
    </source>
</reference>
<dbReference type="Proteomes" id="UP000246005">
    <property type="component" value="Unassembled WGS sequence"/>
</dbReference>
<sequence length="288" mass="32220">MRTRERYAAVQRLRGKGLSIRGIGAELGLARGTVRRIVRAGTVEELLANDGTGRRPSLLDEFKPYLHQRWNAGCTTATLLFEEIKAQGFRGQYQVLRDYLRPFRVSAQVPEPAPTAPKVRRVVGWIMTKPENMADDDERQLDQILGRSPELTALAGHVRSFAAMMCTLRGDRLEEWMAAVDADTLPALRSFVIGLRRDQDAVTAGLTLHWNSGPVEGHVNRIKMLKRQMYGRANLDLLRKRILLADGHRNLAVHGNRARSSFHASPKRRPGQQCSTSSKNVLPGGTKL</sequence>
<accession>A0A316HWD7</accession>
<name>A0A316HWD7_9PSEU</name>
<comment type="caution">
    <text evidence="3">The sequence shown here is derived from an EMBL/GenBank/DDBJ whole genome shotgun (WGS) entry which is preliminary data.</text>
</comment>
<dbReference type="AlphaFoldDB" id="A0A316HWD7"/>
<feature type="region of interest" description="Disordered" evidence="1">
    <location>
        <begin position="256"/>
        <end position="288"/>
    </location>
</feature>
<proteinExistence type="predicted"/>